<keyword evidence="3" id="KW-0130">Cell adhesion</keyword>
<feature type="chain" id="PRO_5044836404" description="Laminin N-terminal domain-containing protein" evidence="6">
    <location>
        <begin position="18"/>
        <end position="282"/>
    </location>
</feature>
<dbReference type="PANTHER" id="PTHR10574">
    <property type="entry name" value="NETRIN/LAMININ-RELATED"/>
    <property type="match status" value="1"/>
</dbReference>
<dbReference type="SMART" id="SM00136">
    <property type="entry name" value="LamNT"/>
    <property type="match status" value="1"/>
</dbReference>
<dbReference type="PANTHER" id="PTHR10574:SF375">
    <property type="entry name" value="LAMININ SUBUNIT BETA-1"/>
    <property type="match status" value="1"/>
</dbReference>
<dbReference type="InterPro" id="IPR008979">
    <property type="entry name" value="Galactose-bd-like_sf"/>
</dbReference>
<dbReference type="Pfam" id="PF00055">
    <property type="entry name" value="Laminin_N"/>
    <property type="match status" value="1"/>
</dbReference>
<evidence type="ECO:0000256" key="4">
    <source>
        <dbReference type="ARBA" id="ARBA00023157"/>
    </source>
</evidence>
<dbReference type="AlphaFoldDB" id="A0ABD2KM01"/>
<sequence length="282" mass="32176">MPSILLFFLFLLDNSGALFEDDDLCTDRPCYPATGNLLIGRKKKLYATSTCGLHKPQSFCIVSHLEIDKCSLCDSRQPSSSGIAGGMHSHRIENIVLENSFENCTSSWWQSENGVQNVSIQLDLEAEFHFTHLIMIFRSFRPAAMFIERSKDFGKTWTIYRYFAYDCSASFPNIPEGPPRKHSDVICTKKYSSFEPATGGELVYKVISPHIPTEDPYAPEIAELLKITNLRINFTKLHTLGDDLLDSRPDIDEKYWSVCYLRVGRPRLMLLLRTCPAMRSRQ</sequence>
<dbReference type="SUPFAM" id="SSF49785">
    <property type="entry name" value="Galactose-binding domain-like"/>
    <property type="match status" value="1"/>
</dbReference>
<evidence type="ECO:0000256" key="1">
    <source>
        <dbReference type="ARBA" id="ARBA00004302"/>
    </source>
</evidence>
<evidence type="ECO:0000313" key="8">
    <source>
        <dbReference type="EMBL" id="KAL3103888.1"/>
    </source>
</evidence>
<dbReference type="GO" id="GO:0007155">
    <property type="term" value="P:cell adhesion"/>
    <property type="evidence" value="ECO:0007669"/>
    <property type="project" value="UniProtKB-KW"/>
</dbReference>
<dbReference type="InterPro" id="IPR008211">
    <property type="entry name" value="Laminin_N"/>
</dbReference>
<proteinExistence type="predicted"/>
<dbReference type="FunFam" id="2.60.120.260:FF:000010">
    <property type="entry name" value="Laminin subunit beta 1"/>
    <property type="match status" value="1"/>
</dbReference>
<dbReference type="GO" id="GO:0005604">
    <property type="term" value="C:basement membrane"/>
    <property type="evidence" value="ECO:0007669"/>
    <property type="project" value="UniProtKB-SubCell"/>
</dbReference>
<organism evidence="8 9">
    <name type="scientific">Heterodera schachtii</name>
    <name type="common">Sugarbeet cyst nematode worm</name>
    <name type="synonym">Tylenchus schachtii</name>
    <dbReference type="NCBI Taxonomy" id="97005"/>
    <lineage>
        <taxon>Eukaryota</taxon>
        <taxon>Metazoa</taxon>
        <taxon>Ecdysozoa</taxon>
        <taxon>Nematoda</taxon>
        <taxon>Chromadorea</taxon>
        <taxon>Rhabditida</taxon>
        <taxon>Tylenchina</taxon>
        <taxon>Tylenchomorpha</taxon>
        <taxon>Tylenchoidea</taxon>
        <taxon>Heteroderidae</taxon>
        <taxon>Heteroderinae</taxon>
        <taxon>Heterodera</taxon>
    </lineage>
</organism>
<gene>
    <name evidence="8" type="ORF">niasHS_000882</name>
</gene>
<keyword evidence="2" id="KW-0272">Extracellular matrix</keyword>
<evidence type="ECO:0000256" key="6">
    <source>
        <dbReference type="SAM" id="SignalP"/>
    </source>
</evidence>
<protein>
    <recommendedName>
        <fullName evidence="7">Laminin N-terminal domain-containing protein</fullName>
    </recommendedName>
</protein>
<keyword evidence="2" id="KW-0964">Secreted</keyword>
<keyword evidence="9" id="KW-1185">Reference proteome</keyword>
<comment type="caution">
    <text evidence="8">The sequence shown here is derived from an EMBL/GenBank/DDBJ whole genome shotgun (WGS) entry which is preliminary data.</text>
</comment>
<accession>A0ABD2KM01</accession>
<dbReference type="PROSITE" id="PS51117">
    <property type="entry name" value="LAMININ_NTER"/>
    <property type="match status" value="1"/>
</dbReference>
<name>A0ABD2KM01_HETSC</name>
<feature type="signal peptide" evidence="6">
    <location>
        <begin position="1"/>
        <end position="17"/>
    </location>
</feature>
<reference evidence="8 9" key="1">
    <citation type="submission" date="2024-10" db="EMBL/GenBank/DDBJ databases">
        <authorList>
            <person name="Kim D."/>
        </authorList>
    </citation>
    <scope>NUCLEOTIDE SEQUENCE [LARGE SCALE GENOMIC DNA]</scope>
    <source>
        <strain evidence="8">Taebaek</strain>
    </source>
</reference>
<keyword evidence="2" id="KW-0084">Basement membrane</keyword>
<dbReference type="EMBL" id="JBICCN010000009">
    <property type="protein sequence ID" value="KAL3103888.1"/>
    <property type="molecule type" value="Genomic_DNA"/>
</dbReference>
<dbReference type="InterPro" id="IPR050440">
    <property type="entry name" value="Laminin/Netrin_ECM"/>
</dbReference>
<evidence type="ECO:0000256" key="2">
    <source>
        <dbReference type="ARBA" id="ARBA00022869"/>
    </source>
</evidence>
<comment type="subcellular location">
    <subcellularLocation>
        <location evidence="1">Secreted</location>
        <location evidence="1">Extracellular space</location>
        <location evidence="1">Extracellular matrix</location>
        <location evidence="1">Basement membrane</location>
    </subcellularLocation>
</comment>
<feature type="domain" description="Laminin N-terminal" evidence="7">
    <location>
        <begin position="26"/>
        <end position="266"/>
    </location>
</feature>
<keyword evidence="4" id="KW-1015">Disulfide bond</keyword>
<dbReference type="Gene3D" id="2.60.120.260">
    <property type="entry name" value="Galactose-binding domain-like"/>
    <property type="match status" value="1"/>
</dbReference>
<evidence type="ECO:0000259" key="7">
    <source>
        <dbReference type="PROSITE" id="PS51117"/>
    </source>
</evidence>
<evidence type="ECO:0000256" key="3">
    <source>
        <dbReference type="ARBA" id="ARBA00022889"/>
    </source>
</evidence>
<keyword evidence="6" id="KW-0732">Signal</keyword>
<evidence type="ECO:0000313" key="9">
    <source>
        <dbReference type="Proteomes" id="UP001620645"/>
    </source>
</evidence>
<evidence type="ECO:0000256" key="5">
    <source>
        <dbReference type="ARBA" id="ARBA00023292"/>
    </source>
</evidence>
<dbReference type="Proteomes" id="UP001620645">
    <property type="component" value="Unassembled WGS sequence"/>
</dbReference>
<keyword evidence="5" id="KW-0424">Laminin EGF-like domain</keyword>